<dbReference type="EMBL" id="FNHS01000006">
    <property type="protein sequence ID" value="SDN17915.1"/>
    <property type="molecule type" value="Genomic_DNA"/>
</dbReference>
<dbReference type="AlphaFoldDB" id="A0A1G9ZA04"/>
<dbReference type="RefSeq" id="WP_208859041.1">
    <property type="nucleotide sequence ID" value="NZ_FNHS01000006.1"/>
</dbReference>
<organism evidence="1 2">
    <name type="scientific">Methylobacterium phyllostachyos</name>
    <dbReference type="NCBI Taxonomy" id="582672"/>
    <lineage>
        <taxon>Bacteria</taxon>
        <taxon>Pseudomonadati</taxon>
        <taxon>Pseudomonadota</taxon>
        <taxon>Alphaproteobacteria</taxon>
        <taxon>Hyphomicrobiales</taxon>
        <taxon>Methylobacteriaceae</taxon>
        <taxon>Methylobacterium</taxon>
    </lineage>
</organism>
<protein>
    <submittedName>
        <fullName evidence="1">Uncharacterized protein</fullName>
    </submittedName>
</protein>
<accession>A0A1G9ZA04</accession>
<reference evidence="2" key="1">
    <citation type="submission" date="2016-10" db="EMBL/GenBank/DDBJ databases">
        <authorList>
            <person name="Varghese N."/>
            <person name="Submissions S."/>
        </authorList>
    </citation>
    <scope>NUCLEOTIDE SEQUENCE [LARGE SCALE GENOMIC DNA]</scope>
    <source>
        <strain evidence="2">BL47</strain>
    </source>
</reference>
<sequence length="242" mass="26155">MDYVPSLAALAAAGQKSPHIDAVTPATNTVSPAVPTALDPRPAYALAPGTADAVLSLAGSRTQTADAVAFDTRYGYASRVAEVTTAAVAAPVVSPEPTKTVSAANRNWNEDVRLDHIPTRKIGTDTVVQYDNPRVMAAWRAAFPDVASRKYRGLTQADTNVKPDFERLKAESGLTFLEKDIYLLCSDDNFKAISKNHPDTHINWISVDSDDIVLFWPKDNGHSDVKLLSGPMQHPDQDDWGA</sequence>
<evidence type="ECO:0000313" key="1">
    <source>
        <dbReference type="EMBL" id="SDN17915.1"/>
    </source>
</evidence>
<proteinExistence type="predicted"/>
<dbReference type="Proteomes" id="UP000198704">
    <property type="component" value="Unassembled WGS sequence"/>
</dbReference>
<name>A0A1G9ZA04_9HYPH</name>
<keyword evidence="2" id="KW-1185">Reference proteome</keyword>
<gene>
    <name evidence="1" type="ORF">SAMN05216360_106174</name>
</gene>
<evidence type="ECO:0000313" key="2">
    <source>
        <dbReference type="Proteomes" id="UP000198704"/>
    </source>
</evidence>